<evidence type="ECO:0000313" key="1">
    <source>
        <dbReference type="Proteomes" id="UP000492821"/>
    </source>
</evidence>
<name>A0A7E4ZUQ5_PANRE</name>
<protein>
    <submittedName>
        <fullName evidence="2">BTB domain-containing protein</fullName>
    </submittedName>
</protein>
<dbReference type="WBParaSite" id="Pan_g18659.t1">
    <property type="protein sequence ID" value="Pan_g18659.t1"/>
    <property type="gene ID" value="Pan_g18659"/>
</dbReference>
<reference evidence="2" key="2">
    <citation type="submission" date="2020-10" db="UniProtKB">
        <authorList>
            <consortium name="WormBaseParasite"/>
        </authorList>
    </citation>
    <scope>IDENTIFICATION</scope>
</reference>
<accession>A0A7E4ZUQ5</accession>
<reference evidence="1" key="1">
    <citation type="journal article" date="2013" name="Genetics">
        <title>The draft genome and transcriptome of Panagrellus redivivus are shaped by the harsh demands of a free-living lifestyle.</title>
        <authorList>
            <person name="Srinivasan J."/>
            <person name="Dillman A.R."/>
            <person name="Macchietto M.G."/>
            <person name="Heikkinen L."/>
            <person name="Lakso M."/>
            <person name="Fracchia K.M."/>
            <person name="Antoshechkin I."/>
            <person name="Mortazavi A."/>
            <person name="Wong G."/>
            <person name="Sternberg P.W."/>
        </authorList>
    </citation>
    <scope>NUCLEOTIDE SEQUENCE [LARGE SCALE GENOMIC DNA]</scope>
    <source>
        <strain evidence="1">MT8872</strain>
    </source>
</reference>
<keyword evidence="1" id="KW-1185">Reference proteome</keyword>
<dbReference type="AlphaFoldDB" id="A0A7E4ZUQ5"/>
<organism evidence="1 2">
    <name type="scientific">Panagrellus redivivus</name>
    <name type="common">Microworm</name>
    <dbReference type="NCBI Taxonomy" id="6233"/>
    <lineage>
        <taxon>Eukaryota</taxon>
        <taxon>Metazoa</taxon>
        <taxon>Ecdysozoa</taxon>
        <taxon>Nematoda</taxon>
        <taxon>Chromadorea</taxon>
        <taxon>Rhabditida</taxon>
        <taxon>Tylenchina</taxon>
        <taxon>Panagrolaimomorpha</taxon>
        <taxon>Panagrolaimoidea</taxon>
        <taxon>Panagrolaimidae</taxon>
        <taxon>Panagrellus</taxon>
    </lineage>
</organism>
<dbReference type="Proteomes" id="UP000492821">
    <property type="component" value="Unassembled WGS sequence"/>
</dbReference>
<proteinExistence type="predicted"/>
<evidence type="ECO:0000313" key="2">
    <source>
        <dbReference type="WBParaSite" id="Pan_g18659.t1"/>
    </source>
</evidence>
<sequence length="160" mass="17939">MPTIQQLKEEPEHCVAKACSGNTFDMKVRDIVACENTFIMSIMCYIAKLYGPMDKIKTKIDGISFESITLADMPRLIKMVQEFDKPEYREVLEDPGVKAVIKAHLAKQEPNIKQVARQYSPFLPIAKNAALFKAADFDFNQLLTGSLAQDLGGSVPDFYT</sequence>